<proteinExistence type="predicted"/>
<dbReference type="InterPro" id="IPR002104">
    <property type="entry name" value="Integrase_catalytic"/>
</dbReference>
<comment type="caution">
    <text evidence="5">The sequence shown here is derived from an EMBL/GenBank/DDBJ whole genome shotgun (WGS) entry which is preliminary data.</text>
</comment>
<dbReference type="AlphaFoldDB" id="A0A497EKL2"/>
<organism evidence="5 6">
    <name type="scientific">Thermoproteota archaeon</name>
    <dbReference type="NCBI Taxonomy" id="2056631"/>
    <lineage>
        <taxon>Archaea</taxon>
        <taxon>Thermoproteota</taxon>
    </lineage>
</organism>
<evidence type="ECO:0000313" key="5">
    <source>
        <dbReference type="EMBL" id="RLE47137.1"/>
    </source>
</evidence>
<dbReference type="SUPFAM" id="SSF56349">
    <property type="entry name" value="DNA breaking-rejoining enzymes"/>
    <property type="match status" value="1"/>
</dbReference>
<dbReference type="InterPro" id="IPR050090">
    <property type="entry name" value="Tyrosine_recombinase_XerCD"/>
</dbReference>
<keyword evidence="2" id="KW-0238">DNA-binding</keyword>
<sequence>MKRLPDYLNGVEVERVLEVASKDAFRNYLIIKLMWQCGLRISEVANLMTRDIDFLDKKLKIVQSKREKDRYVSITAELLRETRFYLDAQKIEAGHIFLSTRKKQISTRRIQQLVGKYVKEAKIQKNVTAHTFRHSFAVNFLKHTKNLRALQQILGHSDIKATEMYLNLSFEDIQEDYERVWK</sequence>
<dbReference type="InterPro" id="IPR011010">
    <property type="entry name" value="DNA_brk_join_enz"/>
</dbReference>
<keyword evidence="3" id="KW-0233">DNA recombination</keyword>
<dbReference type="PANTHER" id="PTHR30349:SF41">
    <property type="entry name" value="INTEGRASE_RECOMBINASE PROTEIN MJ0367-RELATED"/>
    <property type="match status" value="1"/>
</dbReference>
<dbReference type="Pfam" id="PF00589">
    <property type="entry name" value="Phage_integrase"/>
    <property type="match status" value="1"/>
</dbReference>
<dbReference type="Gene3D" id="1.10.443.10">
    <property type="entry name" value="Intergrase catalytic core"/>
    <property type="match status" value="1"/>
</dbReference>
<evidence type="ECO:0000256" key="2">
    <source>
        <dbReference type="ARBA" id="ARBA00023125"/>
    </source>
</evidence>
<protein>
    <recommendedName>
        <fullName evidence="4">Tyr recombinase domain-containing protein</fullName>
    </recommendedName>
</protein>
<dbReference type="EMBL" id="QMQV01000150">
    <property type="protein sequence ID" value="RLE47137.1"/>
    <property type="molecule type" value="Genomic_DNA"/>
</dbReference>
<keyword evidence="1" id="KW-0229">DNA integration</keyword>
<dbReference type="GO" id="GO:0015074">
    <property type="term" value="P:DNA integration"/>
    <property type="evidence" value="ECO:0007669"/>
    <property type="project" value="UniProtKB-KW"/>
</dbReference>
<dbReference type="InterPro" id="IPR013762">
    <property type="entry name" value="Integrase-like_cat_sf"/>
</dbReference>
<dbReference type="GO" id="GO:0006310">
    <property type="term" value="P:DNA recombination"/>
    <property type="evidence" value="ECO:0007669"/>
    <property type="project" value="UniProtKB-KW"/>
</dbReference>
<evidence type="ECO:0000313" key="6">
    <source>
        <dbReference type="Proteomes" id="UP000278475"/>
    </source>
</evidence>
<name>A0A497EKL2_9CREN</name>
<evidence type="ECO:0000256" key="1">
    <source>
        <dbReference type="ARBA" id="ARBA00022908"/>
    </source>
</evidence>
<feature type="domain" description="Tyr recombinase" evidence="4">
    <location>
        <begin position="3"/>
        <end position="178"/>
    </location>
</feature>
<evidence type="ECO:0000256" key="3">
    <source>
        <dbReference type="ARBA" id="ARBA00023172"/>
    </source>
</evidence>
<dbReference type="PROSITE" id="PS51898">
    <property type="entry name" value="TYR_RECOMBINASE"/>
    <property type="match status" value="1"/>
</dbReference>
<accession>A0A497EKL2</accession>
<reference evidence="5 6" key="1">
    <citation type="submission" date="2018-06" db="EMBL/GenBank/DDBJ databases">
        <title>Extensive metabolic versatility and redundancy in microbially diverse, dynamic hydrothermal sediments.</title>
        <authorList>
            <person name="Dombrowski N."/>
            <person name="Teske A."/>
            <person name="Baker B.J."/>
        </authorList>
    </citation>
    <scope>NUCLEOTIDE SEQUENCE [LARGE SCALE GENOMIC DNA]</scope>
    <source>
        <strain evidence="5">B66_G16</strain>
    </source>
</reference>
<gene>
    <name evidence="5" type="ORF">DRJ31_09325</name>
</gene>
<dbReference type="Proteomes" id="UP000278475">
    <property type="component" value="Unassembled WGS sequence"/>
</dbReference>
<dbReference type="GO" id="GO:0003677">
    <property type="term" value="F:DNA binding"/>
    <property type="evidence" value="ECO:0007669"/>
    <property type="project" value="UniProtKB-KW"/>
</dbReference>
<evidence type="ECO:0000259" key="4">
    <source>
        <dbReference type="PROSITE" id="PS51898"/>
    </source>
</evidence>
<dbReference type="PANTHER" id="PTHR30349">
    <property type="entry name" value="PHAGE INTEGRASE-RELATED"/>
    <property type="match status" value="1"/>
</dbReference>